<dbReference type="Proteomes" id="UP001609176">
    <property type="component" value="Unassembled WGS sequence"/>
</dbReference>
<keyword evidence="7" id="KW-1185">Reference proteome</keyword>
<reference evidence="5 6" key="1">
    <citation type="submission" date="2024-10" db="EMBL/GenBank/DDBJ databases">
        <authorList>
            <person name="Riesco R."/>
        </authorList>
    </citation>
    <scope>NUCLEOTIDE SEQUENCE [LARGE SCALE GENOMIC DNA]</scope>
    <source>
        <strain evidence="4 6">NCIMB 15448</strain>
        <strain evidence="2 5">NCIMB 15449</strain>
        <strain evidence="3 7">NCIMB 15450</strain>
    </source>
</reference>
<evidence type="ECO:0000313" key="7">
    <source>
        <dbReference type="Proteomes" id="UP001609219"/>
    </source>
</evidence>
<dbReference type="EMBL" id="JBIMSN010000032">
    <property type="protein sequence ID" value="MFH5228591.1"/>
    <property type="molecule type" value="Genomic_DNA"/>
</dbReference>
<evidence type="ECO:0000313" key="3">
    <source>
        <dbReference type="EMBL" id="MFH5228591.1"/>
    </source>
</evidence>
<dbReference type="Proteomes" id="UP001609219">
    <property type="component" value="Unassembled WGS sequence"/>
</dbReference>
<feature type="transmembrane region" description="Helical" evidence="1">
    <location>
        <begin position="6"/>
        <end position="27"/>
    </location>
</feature>
<accession>A0ABW7K0Q4</accession>
<dbReference type="EMBL" id="JBIMSO010000063">
    <property type="protein sequence ID" value="MFH5210578.1"/>
    <property type="molecule type" value="Genomic_DNA"/>
</dbReference>
<dbReference type="Proteomes" id="UP001609175">
    <property type="component" value="Unassembled WGS sequence"/>
</dbReference>
<keyword evidence="1" id="KW-0472">Membrane</keyword>
<evidence type="ECO:0000313" key="5">
    <source>
        <dbReference type="Proteomes" id="UP001609175"/>
    </source>
</evidence>
<sequence>MSILETTLIFGGIPLLVIAVVGGLSYLGNPIAGKHPEHYDLGKPWTHAPVLWSATDEVTSHGHHGGHAAIAAAPADLIGGKGSGKW</sequence>
<evidence type="ECO:0000256" key="1">
    <source>
        <dbReference type="SAM" id="Phobius"/>
    </source>
</evidence>
<keyword evidence="1" id="KW-0812">Transmembrane</keyword>
<keyword evidence="1" id="KW-1133">Transmembrane helix</keyword>
<dbReference type="EMBL" id="JBIMSP010000030">
    <property type="protein sequence ID" value="MFH5243725.1"/>
    <property type="molecule type" value="Genomic_DNA"/>
</dbReference>
<proteinExistence type="predicted"/>
<evidence type="ECO:0000313" key="6">
    <source>
        <dbReference type="Proteomes" id="UP001609176"/>
    </source>
</evidence>
<organism evidence="3 7">
    <name type="scientific">Antrihabitans spumae</name>
    <dbReference type="NCBI Taxonomy" id="3373370"/>
    <lineage>
        <taxon>Bacteria</taxon>
        <taxon>Bacillati</taxon>
        <taxon>Actinomycetota</taxon>
        <taxon>Actinomycetes</taxon>
        <taxon>Mycobacteriales</taxon>
        <taxon>Nocardiaceae</taxon>
        <taxon>Antrihabitans</taxon>
    </lineage>
</organism>
<name>A0ABW7K0Q4_9NOCA</name>
<evidence type="ECO:0000313" key="2">
    <source>
        <dbReference type="EMBL" id="MFH5210578.1"/>
    </source>
</evidence>
<protein>
    <submittedName>
        <fullName evidence="3">Uncharacterized protein</fullName>
    </submittedName>
</protein>
<gene>
    <name evidence="4" type="ORF">ACHIPV_17850</name>
    <name evidence="2" type="ORF">ACHIPZ_20575</name>
    <name evidence="3" type="ORF">ACHIRB_08380</name>
</gene>
<dbReference type="RefSeq" id="WP_395116409.1">
    <property type="nucleotide sequence ID" value="NZ_JBIMSN010000032.1"/>
</dbReference>
<comment type="caution">
    <text evidence="3">The sequence shown here is derived from an EMBL/GenBank/DDBJ whole genome shotgun (WGS) entry which is preliminary data.</text>
</comment>
<evidence type="ECO:0000313" key="4">
    <source>
        <dbReference type="EMBL" id="MFH5243725.1"/>
    </source>
</evidence>